<dbReference type="SMART" id="SM01167">
    <property type="entry name" value="DUF1900"/>
    <property type="match status" value="1"/>
</dbReference>
<dbReference type="STRING" id="1890364.A0A2P6NHM2"/>
<dbReference type="InterPro" id="IPR015943">
    <property type="entry name" value="WD40/YVTN_repeat-like_dom_sf"/>
</dbReference>
<dbReference type="GO" id="GO:0007015">
    <property type="term" value="P:actin filament organization"/>
    <property type="evidence" value="ECO:0007669"/>
    <property type="project" value="TreeGrafter"/>
</dbReference>
<dbReference type="EMBL" id="MDYQ01000082">
    <property type="protein sequence ID" value="PRP83466.1"/>
    <property type="molecule type" value="Genomic_DNA"/>
</dbReference>
<evidence type="ECO:0000256" key="4">
    <source>
        <dbReference type="RuleBase" id="RU280818"/>
    </source>
</evidence>
<keyword evidence="7" id="KW-1185">Reference proteome</keyword>
<dbReference type="Pfam" id="PF00400">
    <property type="entry name" value="WD40"/>
    <property type="match status" value="2"/>
</dbReference>
<dbReference type="PROSITE" id="PS50082">
    <property type="entry name" value="WD_REPEATS_2"/>
    <property type="match status" value="3"/>
</dbReference>
<dbReference type="OrthoDB" id="1850764at2759"/>
<comment type="similarity">
    <text evidence="4">Belongs to the WD repeat coronin family.</text>
</comment>
<dbReference type="AlphaFoldDB" id="A0A2P6NHM2"/>
<feature type="repeat" description="WD" evidence="3">
    <location>
        <begin position="247"/>
        <end position="289"/>
    </location>
</feature>
<evidence type="ECO:0000256" key="3">
    <source>
        <dbReference type="PROSITE-ProRule" id="PRU00221"/>
    </source>
</evidence>
<dbReference type="SUPFAM" id="SSF50978">
    <property type="entry name" value="WD40 repeat-like"/>
    <property type="match status" value="1"/>
</dbReference>
<dbReference type="Gene3D" id="2.130.10.10">
    <property type="entry name" value="YVTN repeat-like/Quinoprotein amine dehydrogenase"/>
    <property type="match status" value="1"/>
</dbReference>
<dbReference type="InterPro" id="IPR001680">
    <property type="entry name" value="WD40_rpt"/>
</dbReference>
<feature type="repeat" description="WD" evidence="3">
    <location>
        <begin position="197"/>
        <end position="239"/>
    </location>
</feature>
<keyword evidence="1 3" id="KW-0853">WD repeat</keyword>
<dbReference type="InParanoid" id="A0A2P6NHM2"/>
<protein>
    <recommendedName>
        <fullName evidence="4">Coronin</fullName>
    </recommendedName>
</protein>
<organism evidence="6 7">
    <name type="scientific">Planoprotostelium fungivorum</name>
    <dbReference type="NCBI Taxonomy" id="1890364"/>
    <lineage>
        <taxon>Eukaryota</taxon>
        <taxon>Amoebozoa</taxon>
        <taxon>Evosea</taxon>
        <taxon>Variosea</taxon>
        <taxon>Cavosteliida</taxon>
        <taxon>Cavosteliaceae</taxon>
        <taxon>Planoprotostelium</taxon>
    </lineage>
</organism>
<dbReference type="InterPro" id="IPR036322">
    <property type="entry name" value="WD40_repeat_dom_sf"/>
</dbReference>
<evidence type="ECO:0000313" key="6">
    <source>
        <dbReference type="EMBL" id="PRP83466.1"/>
    </source>
</evidence>
<dbReference type="Pfam" id="PF08953">
    <property type="entry name" value="DUF1899"/>
    <property type="match status" value="1"/>
</dbReference>
<dbReference type="PANTHER" id="PTHR10856">
    <property type="entry name" value="CORONIN"/>
    <property type="match status" value="1"/>
</dbReference>
<evidence type="ECO:0000259" key="5">
    <source>
        <dbReference type="SMART" id="SM01166"/>
    </source>
</evidence>
<feature type="domain" description="DUF1899" evidence="5">
    <location>
        <begin position="127"/>
        <end position="188"/>
    </location>
</feature>
<gene>
    <name evidence="6" type="ORF">PROFUN_09239</name>
</gene>
<dbReference type="Proteomes" id="UP000241769">
    <property type="component" value="Unassembled WGS sequence"/>
</dbReference>
<reference evidence="6 7" key="1">
    <citation type="journal article" date="2018" name="Genome Biol. Evol.">
        <title>Multiple Roots of Fruiting Body Formation in Amoebozoa.</title>
        <authorList>
            <person name="Hillmann F."/>
            <person name="Forbes G."/>
            <person name="Novohradska S."/>
            <person name="Ferling I."/>
            <person name="Riege K."/>
            <person name="Groth M."/>
            <person name="Westermann M."/>
            <person name="Marz M."/>
            <person name="Spaller T."/>
            <person name="Winckler T."/>
            <person name="Schaap P."/>
            <person name="Glockner G."/>
        </authorList>
    </citation>
    <scope>NUCLEOTIDE SEQUENCE [LARGE SCALE GENOMIC DNA]</scope>
    <source>
        <strain evidence="6 7">Jena</strain>
    </source>
</reference>
<evidence type="ECO:0000313" key="7">
    <source>
        <dbReference type="Proteomes" id="UP000241769"/>
    </source>
</evidence>
<dbReference type="SMART" id="SM00320">
    <property type="entry name" value="WD40"/>
    <property type="match status" value="3"/>
</dbReference>
<keyword evidence="2 4" id="KW-0677">Repeat</keyword>
<sequence length="520" mass="57181">MCGATSEDGGALRTQYNVHRHVRGTTPLLDSIVVSIQACQATFYGVQIAWDPCSIPGRGALLNIRTRVKKFSCQQAHSNWFGPSETLFRLYNHRKGTLKEIDVHKNVSLISVSFISNRRVSMSLSKKPRESKYRHLFGTPFQPTECINGVKIGSVQLDANPVKANGRFLAVPWALTGTVAVIPLSHKGSVHPEHPLILQEDRTVNDLQFASTDDNLLATANSDGTVSFWRIPDGGYEQSPAAPEREYKVSEKRVMNLSFHPLASDVLLTADAAKSVQLWDVSTGQSRASLPDHQAAPTSFCWSADGKLVASSCKDKKVRLFDPRASSPLVASAEDHSGVKGAQNTFVGKQGEPELLLTAGSSKGTDRELALWDPRSFGKRLTTVRVDTGSSHLFPYADRDLGLVYVAGKGDGNIRYYELGSDEPMLHYLNEFKSKDPQTGLALLPKTNVDAVKCEIARFIKVSPNGLATSIRFEVPRRENSFFQDDLFPNTFDRKATTNADGWFSGSDASPHYISLNPEK</sequence>
<dbReference type="GO" id="GO:0051015">
    <property type="term" value="F:actin filament binding"/>
    <property type="evidence" value="ECO:0007669"/>
    <property type="project" value="TreeGrafter"/>
</dbReference>
<accession>A0A2P6NHM2</accession>
<proteinExistence type="inferred from homology"/>
<dbReference type="Pfam" id="PF16300">
    <property type="entry name" value="WD40_4"/>
    <property type="match status" value="1"/>
</dbReference>
<evidence type="ECO:0000256" key="2">
    <source>
        <dbReference type="ARBA" id="ARBA00022737"/>
    </source>
</evidence>
<dbReference type="InterPro" id="IPR015505">
    <property type="entry name" value="Coronin"/>
</dbReference>
<feature type="repeat" description="WD" evidence="3">
    <location>
        <begin position="290"/>
        <end position="331"/>
    </location>
</feature>
<comment type="caution">
    <text evidence="6">The sequence shown here is derived from an EMBL/GenBank/DDBJ whole genome shotgun (WGS) entry which is preliminary data.</text>
</comment>
<dbReference type="InterPro" id="IPR015048">
    <property type="entry name" value="DUF1899"/>
</dbReference>
<evidence type="ECO:0000256" key="1">
    <source>
        <dbReference type="ARBA" id="ARBA00022574"/>
    </source>
</evidence>
<name>A0A2P6NHM2_9EUKA</name>
<dbReference type="PANTHER" id="PTHR10856:SF0">
    <property type="entry name" value="CORONIN"/>
    <property type="match status" value="1"/>
</dbReference>
<dbReference type="SMART" id="SM01166">
    <property type="entry name" value="DUF1899"/>
    <property type="match status" value="1"/>
</dbReference>